<proteinExistence type="predicted"/>
<evidence type="ECO:0000313" key="2">
    <source>
        <dbReference type="Proteomes" id="UP000823775"/>
    </source>
</evidence>
<name>A0ABS8WWW0_DATST</name>
<dbReference type="EMBL" id="JACEIK010013103">
    <property type="protein sequence ID" value="MCE3216356.1"/>
    <property type="molecule type" value="Genomic_DNA"/>
</dbReference>
<gene>
    <name evidence="1" type="ORF">HAX54_006245</name>
</gene>
<keyword evidence="2" id="KW-1185">Reference proteome</keyword>
<comment type="caution">
    <text evidence="1">The sequence shown here is derived from an EMBL/GenBank/DDBJ whole genome shotgun (WGS) entry which is preliminary data.</text>
</comment>
<protein>
    <submittedName>
        <fullName evidence="1">Uncharacterized protein</fullName>
    </submittedName>
</protein>
<feature type="non-terminal residue" evidence="1">
    <location>
        <position position="1"/>
    </location>
</feature>
<evidence type="ECO:0000313" key="1">
    <source>
        <dbReference type="EMBL" id="MCE3216356.1"/>
    </source>
</evidence>
<sequence length="162" mass="19012">VIMHEPQVKHQRGIENGKKEGFCISPVKHRWRSAKHRSSIAHKQKTEQKCTNQRWELHFAGDHLQAYLELWNQLHHCRTRIIDGELQNAGCGADVRRISEPRVPTCRMLGAETDKAKRIDQLCFGLNKMKNYYVHLKEKWSINAKARFKVDSFKDESSDIYD</sequence>
<organism evidence="1 2">
    <name type="scientific">Datura stramonium</name>
    <name type="common">Jimsonweed</name>
    <name type="synonym">Common thornapple</name>
    <dbReference type="NCBI Taxonomy" id="4076"/>
    <lineage>
        <taxon>Eukaryota</taxon>
        <taxon>Viridiplantae</taxon>
        <taxon>Streptophyta</taxon>
        <taxon>Embryophyta</taxon>
        <taxon>Tracheophyta</taxon>
        <taxon>Spermatophyta</taxon>
        <taxon>Magnoliopsida</taxon>
        <taxon>eudicotyledons</taxon>
        <taxon>Gunneridae</taxon>
        <taxon>Pentapetalae</taxon>
        <taxon>asterids</taxon>
        <taxon>lamiids</taxon>
        <taxon>Solanales</taxon>
        <taxon>Solanaceae</taxon>
        <taxon>Solanoideae</taxon>
        <taxon>Datureae</taxon>
        <taxon>Datura</taxon>
    </lineage>
</organism>
<reference evidence="1 2" key="1">
    <citation type="journal article" date="2021" name="BMC Genomics">
        <title>Datura genome reveals duplications of psychoactive alkaloid biosynthetic genes and high mutation rate following tissue culture.</title>
        <authorList>
            <person name="Rajewski A."/>
            <person name="Carter-House D."/>
            <person name="Stajich J."/>
            <person name="Litt A."/>
        </authorList>
    </citation>
    <scope>NUCLEOTIDE SEQUENCE [LARGE SCALE GENOMIC DNA]</scope>
    <source>
        <strain evidence="1">AR-01</strain>
    </source>
</reference>
<accession>A0ABS8WWW0</accession>
<dbReference type="Proteomes" id="UP000823775">
    <property type="component" value="Unassembled WGS sequence"/>
</dbReference>